<dbReference type="RefSeq" id="XP_024404444.1">
    <property type="nucleotide sequence ID" value="XM_024550815.1"/>
</dbReference>
<protein>
    <submittedName>
        <fullName evidence="1">Uncharacterized protein</fullName>
    </submittedName>
</protein>
<name>A0A2P4Z8M4_9HYPO</name>
<reference evidence="1 2" key="1">
    <citation type="journal article" date="2016" name="Genome Announc.">
        <title>Draft Whole-Genome Sequence of Trichoderma gamsii T6085, a Promising Biocontrol Agent of Fusarium Head Blight on Wheat.</title>
        <authorList>
            <person name="Baroncelli R."/>
            <person name="Zapparata A."/>
            <person name="Piaggeschi G."/>
            <person name="Sarrocco S."/>
            <person name="Vannacci G."/>
        </authorList>
    </citation>
    <scope>NUCLEOTIDE SEQUENCE [LARGE SCALE GENOMIC DNA]</scope>
    <source>
        <strain evidence="1 2">T6085</strain>
    </source>
</reference>
<proteinExistence type="predicted"/>
<evidence type="ECO:0000313" key="2">
    <source>
        <dbReference type="Proteomes" id="UP000054821"/>
    </source>
</evidence>
<organism evidence="1 2">
    <name type="scientific">Trichoderma gamsii</name>
    <dbReference type="NCBI Taxonomy" id="398673"/>
    <lineage>
        <taxon>Eukaryota</taxon>
        <taxon>Fungi</taxon>
        <taxon>Dikarya</taxon>
        <taxon>Ascomycota</taxon>
        <taxon>Pezizomycotina</taxon>
        <taxon>Sordariomycetes</taxon>
        <taxon>Hypocreomycetidae</taxon>
        <taxon>Hypocreales</taxon>
        <taxon>Hypocreaceae</taxon>
        <taxon>Trichoderma</taxon>
    </lineage>
</organism>
<dbReference type="EMBL" id="JPDN02000064">
    <property type="protein sequence ID" value="PON20633.1"/>
    <property type="molecule type" value="Genomic_DNA"/>
</dbReference>
<dbReference type="GeneID" id="36347912"/>
<dbReference type="Proteomes" id="UP000054821">
    <property type="component" value="Unassembled WGS sequence"/>
</dbReference>
<accession>A0A2P4Z8M4</accession>
<comment type="caution">
    <text evidence="1">The sequence shown here is derived from an EMBL/GenBank/DDBJ whole genome shotgun (WGS) entry which is preliminary data.</text>
</comment>
<gene>
    <name evidence="1" type="ORF">TGAM01_v210507</name>
</gene>
<keyword evidence="2" id="KW-1185">Reference proteome</keyword>
<evidence type="ECO:0000313" key="1">
    <source>
        <dbReference type="EMBL" id="PON20633.1"/>
    </source>
</evidence>
<sequence>MIWSLLSARCLCFIKCLNQVYIQYASLRLPFFSLVSDLATRRAHHSLRLPQLFASALLATTLEGIRFRRN</sequence>
<dbReference type="AlphaFoldDB" id="A0A2P4Z8M4"/>